<sequence length="59" mass="7015">MDTLNMSKRFTTTLLEDDFGDLQLTIPYDICEEFGWDATTEFEYEMDDEGNIHFKPLDR</sequence>
<protein>
    <submittedName>
        <fullName evidence="1">Uncharacterized protein</fullName>
    </submittedName>
</protein>
<gene>
    <name evidence="1" type="ORF">CPYG_00014</name>
</gene>
<organism evidence="1 2">
    <name type="scientific">Cyanophage P-SS1</name>
    <dbReference type="NCBI Taxonomy" id="889957"/>
    <lineage>
        <taxon>Viruses</taxon>
        <taxon>Duplodnaviria</taxon>
        <taxon>Heunggongvirae</taxon>
        <taxon>Uroviricota</taxon>
        <taxon>Caudoviricetes</taxon>
        <taxon>Pantevenvirales</taxon>
        <taxon>Kyanoviridae</taxon>
        <taxon>Ronodorvirus</taxon>
        <taxon>Ronodorvirus ssm4</taxon>
    </lineage>
</organism>
<proteinExistence type="predicted"/>
<accession>M1PQX5</accession>
<evidence type="ECO:0000313" key="1">
    <source>
        <dbReference type="EMBL" id="AGF91309.1"/>
    </source>
</evidence>
<dbReference type="EMBL" id="JF974306">
    <property type="protein sequence ID" value="AGF91309.1"/>
    <property type="molecule type" value="Genomic_DNA"/>
</dbReference>
<name>M1PQX5_9CAUD</name>
<evidence type="ECO:0000313" key="2">
    <source>
        <dbReference type="Proteomes" id="UP000502917"/>
    </source>
</evidence>
<reference evidence="1 2" key="1">
    <citation type="submission" date="2010-12" db="EMBL/GenBank/DDBJ databases">
        <title>The Genome Sequence of Cyanophage P-SS1.</title>
        <authorList>
            <consortium name="The Broad Institute Genome Sequencing Platform"/>
            <person name="Henn M.R."/>
            <person name="Sullivan M.S."/>
            <person name="Osburne M.S."/>
            <person name="Levin J."/>
            <person name="Malboeuf C."/>
            <person name="Casali M."/>
            <person name="Russ C."/>
            <person name="Lennon N."/>
            <person name="Chapman S.B."/>
            <person name="Erlich R."/>
            <person name="Young S.K."/>
            <person name="Yandava C."/>
            <person name="Zeng Q."/>
            <person name="Alvarado L."/>
            <person name="Anderson S."/>
            <person name="Berlin A."/>
            <person name="Chen Z."/>
            <person name="Freedman E."/>
            <person name="Gellesch M."/>
            <person name="Goldberg J."/>
            <person name="Green L."/>
            <person name="Griggs A."/>
            <person name="Gujja S."/>
            <person name="Heilman E.R."/>
            <person name="Heiman D."/>
            <person name="Hollinger A."/>
            <person name="Howarth C."/>
            <person name="Larson L."/>
            <person name="Mehta T."/>
            <person name="Pearson M."/>
            <person name="Roberts A."/>
            <person name="Ryan E."/>
            <person name="Saif S."/>
            <person name="Shea T."/>
            <person name="Shenoy N."/>
            <person name="Sisk P."/>
            <person name="Stolte C."/>
            <person name="Sykes S."/>
            <person name="White J."/>
            <person name="Yu Q."/>
            <person name="Coleman M.L."/>
            <person name="Huang K.H."/>
            <person name="Weigele P.R."/>
            <person name="DeFrancesco A.S."/>
            <person name="Kern S.E."/>
            <person name="Thompson L.R."/>
            <person name="Fu R."/>
            <person name="Hombeck B."/>
            <person name="Chisholm S.W."/>
            <person name="Haas B."/>
            <person name="Nusbaum C."/>
            <person name="Birren B."/>
        </authorList>
    </citation>
    <scope>NUCLEOTIDE SEQUENCE [LARGE SCALE GENOMIC DNA]</scope>
    <source>
        <strain evidence="1 2">P-SS1</strain>
    </source>
</reference>
<dbReference type="Proteomes" id="UP000502917">
    <property type="component" value="Segment"/>
</dbReference>